<accession>A0A840V3L4</accession>
<dbReference type="SUPFAM" id="SSF88723">
    <property type="entry name" value="PIN domain-like"/>
    <property type="match status" value="1"/>
</dbReference>
<dbReference type="InterPro" id="IPR029060">
    <property type="entry name" value="PIN-like_dom_sf"/>
</dbReference>
<dbReference type="Proteomes" id="UP000557717">
    <property type="component" value="Unassembled WGS sequence"/>
</dbReference>
<evidence type="ECO:0000313" key="3">
    <source>
        <dbReference type="Proteomes" id="UP000557717"/>
    </source>
</evidence>
<feature type="domain" description="PIN" evidence="1">
    <location>
        <begin position="2"/>
        <end position="117"/>
    </location>
</feature>
<dbReference type="Gene3D" id="3.40.50.1010">
    <property type="entry name" value="5'-nuclease"/>
    <property type="match status" value="1"/>
</dbReference>
<organism evidence="2 3">
    <name type="scientific">Haloferula luteola</name>
    <dbReference type="NCBI Taxonomy" id="595692"/>
    <lineage>
        <taxon>Bacteria</taxon>
        <taxon>Pseudomonadati</taxon>
        <taxon>Verrucomicrobiota</taxon>
        <taxon>Verrucomicrobiia</taxon>
        <taxon>Verrucomicrobiales</taxon>
        <taxon>Verrucomicrobiaceae</taxon>
        <taxon>Haloferula</taxon>
    </lineage>
</organism>
<dbReference type="InterPro" id="IPR002716">
    <property type="entry name" value="PIN_dom"/>
</dbReference>
<sequence>MVFFDTNILLYAGSNDPKDQEKKVVASDLISALDFSISSQVLQEFISNALGKKSLGLGESNITALIASLSEKQVVPVTLDLIRRAIILRRRFQLSHWDSTILAAAQELGCQTLYSEDFNHGQDYDGVQVVNPFR</sequence>
<reference evidence="2 3" key="1">
    <citation type="submission" date="2020-08" db="EMBL/GenBank/DDBJ databases">
        <title>Genomic Encyclopedia of Type Strains, Phase IV (KMG-IV): sequencing the most valuable type-strain genomes for metagenomic binning, comparative biology and taxonomic classification.</title>
        <authorList>
            <person name="Goeker M."/>
        </authorList>
    </citation>
    <scope>NUCLEOTIDE SEQUENCE [LARGE SCALE GENOMIC DNA]</scope>
    <source>
        <strain evidence="2 3">YC6886</strain>
    </source>
</reference>
<dbReference type="Pfam" id="PF01850">
    <property type="entry name" value="PIN"/>
    <property type="match status" value="1"/>
</dbReference>
<dbReference type="RefSeq" id="WP_184018854.1">
    <property type="nucleotide sequence ID" value="NZ_JACHFD010000010.1"/>
</dbReference>
<gene>
    <name evidence="2" type="ORF">HNR46_002344</name>
</gene>
<comment type="caution">
    <text evidence="2">The sequence shown here is derived from an EMBL/GenBank/DDBJ whole genome shotgun (WGS) entry which is preliminary data.</text>
</comment>
<evidence type="ECO:0000313" key="2">
    <source>
        <dbReference type="EMBL" id="MBB5352103.1"/>
    </source>
</evidence>
<dbReference type="AlphaFoldDB" id="A0A840V3L4"/>
<protein>
    <submittedName>
        <fullName evidence="2">Putative nucleic acid-binding protein</fullName>
    </submittedName>
</protein>
<name>A0A840V3L4_9BACT</name>
<evidence type="ECO:0000259" key="1">
    <source>
        <dbReference type="Pfam" id="PF01850"/>
    </source>
</evidence>
<dbReference type="CDD" id="cd18692">
    <property type="entry name" value="PIN_VapC-like"/>
    <property type="match status" value="1"/>
</dbReference>
<proteinExistence type="predicted"/>
<dbReference type="EMBL" id="JACHFD010000010">
    <property type="protein sequence ID" value="MBB5352103.1"/>
    <property type="molecule type" value="Genomic_DNA"/>
</dbReference>
<keyword evidence="3" id="KW-1185">Reference proteome</keyword>